<evidence type="ECO:0000256" key="6">
    <source>
        <dbReference type="RuleBase" id="RU362091"/>
    </source>
</evidence>
<feature type="transmembrane region" description="Helical" evidence="8">
    <location>
        <begin position="12"/>
        <end position="35"/>
    </location>
</feature>
<dbReference type="OrthoDB" id="6132759at2759"/>
<name>A0A0N7L9W0_9BASI</name>
<feature type="transmembrane region" description="Helical" evidence="8">
    <location>
        <begin position="607"/>
        <end position="628"/>
    </location>
</feature>
<comment type="subcellular location">
    <subcellularLocation>
        <location evidence="1">Membrane</location>
        <topology evidence="1">Multi-pass membrane protein</topology>
    </subcellularLocation>
</comment>
<feature type="transmembrane region" description="Helical" evidence="8">
    <location>
        <begin position="113"/>
        <end position="133"/>
    </location>
</feature>
<dbReference type="PANTHER" id="PTHR46154">
    <property type="match status" value="1"/>
</dbReference>
<feature type="transmembrane region" description="Helical" evidence="8">
    <location>
        <begin position="403"/>
        <end position="424"/>
    </location>
</feature>
<keyword evidence="5 8" id="KW-0472">Membrane</keyword>
<dbReference type="PROSITE" id="PS50283">
    <property type="entry name" value="NA_SOLUT_SYMP_3"/>
    <property type="match status" value="1"/>
</dbReference>
<feature type="transmembrane region" description="Helical" evidence="8">
    <location>
        <begin position="344"/>
        <end position="362"/>
    </location>
</feature>
<feature type="transmembrane region" description="Helical" evidence="8">
    <location>
        <begin position="374"/>
        <end position="397"/>
    </location>
</feature>
<dbReference type="STRING" id="401625.A0A0N7L9W0"/>
<evidence type="ECO:0000256" key="3">
    <source>
        <dbReference type="ARBA" id="ARBA00022692"/>
    </source>
</evidence>
<evidence type="ECO:0000256" key="2">
    <source>
        <dbReference type="ARBA" id="ARBA00006434"/>
    </source>
</evidence>
<evidence type="ECO:0000256" key="4">
    <source>
        <dbReference type="ARBA" id="ARBA00022989"/>
    </source>
</evidence>
<dbReference type="PANTHER" id="PTHR46154:SF2">
    <property type="entry name" value="SOLUTE SYMPORTER FAMILY TRANSPORTER (AFU_ORTHOLOGUE AFUA_6G03200)"/>
    <property type="match status" value="1"/>
</dbReference>
<feature type="transmembrane region" description="Helical" evidence="8">
    <location>
        <begin position="573"/>
        <end position="595"/>
    </location>
</feature>
<protein>
    <submittedName>
        <fullName evidence="9">Urea transporter</fullName>
    </submittedName>
</protein>
<evidence type="ECO:0000256" key="8">
    <source>
        <dbReference type="SAM" id="Phobius"/>
    </source>
</evidence>
<dbReference type="CDD" id="cd11476">
    <property type="entry name" value="SLC5sbd_DUR3"/>
    <property type="match status" value="1"/>
</dbReference>
<feature type="transmembrane region" description="Helical" evidence="8">
    <location>
        <begin position="82"/>
        <end position="107"/>
    </location>
</feature>
<dbReference type="Proteomes" id="UP000054845">
    <property type="component" value="Unassembled WGS sequence"/>
</dbReference>
<dbReference type="Gene3D" id="1.20.1730.10">
    <property type="entry name" value="Sodium/glucose cotransporter"/>
    <property type="match status" value="1"/>
</dbReference>
<dbReference type="InterPro" id="IPR001734">
    <property type="entry name" value="Na/solute_symporter"/>
</dbReference>
<reference evidence="9 10" key="1">
    <citation type="submission" date="2014-09" db="EMBL/GenBank/DDBJ databases">
        <authorList>
            <person name="Magalhaes I.L.F."/>
            <person name="Oliveira U."/>
            <person name="Santos F.R."/>
            <person name="Vidigal T.H.D.A."/>
            <person name="Brescovit A.D."/>
            <person name="Santos A.J."/>
        </authorList>
    </citation>
    <scope>NUCLEOTIDE SEQUENCE [LARGE SCALE GENOMIC DNA]</scope>
</reference>
<keyword evidence="3 8" id="KW-0812">Transmembrane</keyword>
<feature type="transmembrane region" description="Helical" evidence="8">
    <location>
        <begin position="470"/>
        <end position="491"/>
    </location>
</feature>
<feature type="transmembrane region" description="Helical" evidence="8">
    <location>
        <begin position="431"/>
        <end position="450"/>
    </location>
</feature>
<evidence type="ECO:0000256" key="1">
    <source>
        <dbReference type="ARBA" id="ARBA00004141"/>
    </source>
</evidence>
<dbReference type="InterPro" id="IPR038377">
    <property type="entry name" value="Na/Glc_symporter_sf"/>
</dbReference>
<evidence type="ECO:0000256" key="7">
    <source>
        <dbReference type="SAM" id="MobiDB-lite"/>
    </source>
</evidence>
<feature type="transmembrane region" description="Helical" evidence="8">
    <location>
        <begin position="218"/>
        <end position="239"/>
    </location>
</feature>
<feature type="transmembrane region" description="Helical" evidence="8">
    <location>
        <begin position="188"/>
        <end position="206"/>
    </location>
</feature>
<dbReference type="GO" id="GO:0015204">
    <property type="term" value="F:urea transmembrane transporter activity"/>
    <property type="evidence" value="ECO:0007669"/>
    <property type="project" value="InterPro"/>
</dbReference>
<comment type="similarity">
    <text evidence="2 6">Belongs to the sodium:solute symporter (SSF) (TC 2.A.21) family.</text>
</comment>
<evidence type="ECO:0000313" key="9">
    <source>
        <dbReference type="EMBL" id="CEH14882.1"/>
    </source>
</evidence>
<sequence length="657" mass="69774">MAASAAQVLPEGAGWAVVVGLAIGFSVVMIFITWMQERYTGISAKNNDEFASASRSVKTGLIAAGINNDEFASASRSVKTGLIAAGIVSAWTWAATLLQSSAVAFRYGISGPLWYACGATVQVLAFAMVAVKLKQNAPGASTFLQVIKARWGAGAHLMVMFFALVTNMLVGIMLVLGGSGTVHQLTGMPILGSIFLTPLGVAIYTLTGGMRATLLADYSHTVVLIVLLFVFAFTVYTPALSDLIGSPSRMVELLAQAAPVEGNAAGSYLTVRSRSGFIFGLINIIGNCGTIFLDQSYHQRGIASQVSTASKAFILGGLAWTAIPLTIASTLGLAARALYGQSDAMALIAVSSIFAFDIFALFKKEPSKRATFIASHVAVPVWALILGCLSTGFNYAGVGMGSLYVWLGIWVSSAVFPVFAAICWSKANKRSAMIGMPTGLALGVMTWLVTCYKLEGSLTVAHLSADYPVLAGNLVSIIIPTVITIAGSYIWPENYDFEGTRAIGREPARPSSSMPGSPKDESSSSASGDAKAPLASPERRGSEEEKMEVQNLAFQSEQTKGENPDDLQKSFRMAAYISLPLTFILLIFLPCMMIIKRVWTSSGLAAWISIILLWLFISSGIVVILPIWESRRALAGILRGIARDVRHPGTGKAERIN</sequence>
<evidence type="ECO:0000313" key="10">
    <source>
        <dbReference type="Proteomes" id="UP000054845"/>
    </source>
</evidence>
<dbReference type="Pfam" id="PF00474">
    <property type="entry name" value="SSF"/>
    <property type="match status" value="1"/>
</dbReference>
<feature type="transmembrane region" description="Helical" evidence="8">
    <location>
        <begin position="313"/>
        <end position="338"/>
    </location>
</feature>
<dbReference type="AlphaFoldDB" id="A0A0N7L9W0"/>
<keyword evidence="10" id="KW-1185">Reference proteome</keyword>
<feature type="compositionally biased region" description="Basic and acidic residues" evidence="7">
    <location>
        <begin position="537"/>
        <end position="548"/>
    </location>
</feature>
<feature type="region of interest" description="Disordered" evidence="7">
    <location>
        <begin position="506"/>
        <end position="548"/>
    </location>
</feature>
<proteinExistence type="inferred from homology"/>
<feature type="transmembrane region" description="Helical" evidence="8">
    <location>
        <begin position="276"/>
        <end position="293"/>
    </location>
</feature>
<organism evidence="9 10">
    <name type="scientific">Ceraceosorus bombacis</name>
    <dbReference type="NCBI Taxonomy" id="401625"/>
    <lineage>
        <taxon>Eukaryota</taxon>
        <taxon>Fungi</taxon>
        <taxon>Dikarya</taxon>
        <taxon>Basidiomycota</taxon>
        <taxon>Ustilaginomycotina</taxon>
        <taxon>Exobasidiomycetes</taxon>
        <taxon>Ceraceosorales</taxon>
        <taxon>Ceraceosoraceae</taxon>
        <taxon>Ceraceosorus</taxon>
    </lineage>
</organism>
<dbReference type="InterPro" id="IPR031155">
    <property type="entry name" value="DUR"/>
</dbReference>
<dbReference type="GO" id="GO:0005886">
    <property type="term" value="C:plasma membrane"/>
    <property type="evidence" value="ECO:0007669"/>
    <property type="project" value="TreeGrafter"/>
</dbReference>
<dbReference type="EMBL" id="CCYA01000250">
    <property type="protein sequence ID" value="CEH14882.1"/>
    <property type="molecule type" value="Genomic_DNA"/>
</dbReference>
<keyword evidence="4 8" id="KW-1133">Transmembrane helix</keyword>
<accession>A0A0N7L9W0</accession>
<evidence type="ECO:0000256" key="5">
    <source>
        <dbReference type="ARBA" id="ARBA00023136"/>
    </source>
</evidence>
<feature type="transmembrane region" description="Helical" evidence="8">
    <location>
        <begin position="154"/>
        <end position="176"/>
    </location>
</feature>